<dbReference type="Proteomes" id="UP000234662">
    <property type="component" value="Unassembled WGS sequence"/>
</dbReference>
<dbReference type="EMBL" id="PKJC01000036">
    <property type="protein sequence ID" value="PKZ62985.1"/>
    <property type="molecule type" value="Genomic_DNA"/>
</dbReference>
<evidence type="ECO:0000313" key="2">
    <source>
        <dbReference type="Proteomes" id="UP000234662"/>
    </source>
</evidence>
<gene>
    <name evidence="1" type="ORF">CYJ73_24215</name>
</gene>
<comment type="caution">
    <text evidence="1">The sequence shown here is derived from an EMBL/GenBank/DDBJ whole genome shotgun (WGS) entry which is preliminary data.</text>
</comment>
<accession>A0A2I1R1H0</accession>
<sequence>MLNTQIASFTEKFESLVHEEDSVDLVGGERGMFWGKVSDVEEAEHGSQWRDQVGGHGLLCTFS</sequence>
<name>A0A2I1R1H0_9ACTN</name>
<reference evidence="1 2" key="1">
    <citation type="submission" date="2017-12" db="EMBL/GenBank/DDBJ databases">
        <title>Phylogenetic diversity of female urinary microbiome.</title>
        <authorList>
            <person name="Thomas-White K."/>
            <person name="Wolfe A.J."/>
        </authorList>
    </citation>
    <scope>NUCLEOTIDE SEQUENCE [LARGE SCALE GENOMIC DNA]</scope>
    <source>
        <strain evidence="1 2">UMB0777</strain>
    </source>
</reference>
<dbReference type="AlphaFoldDB" id="A0A2I1R1H0"/>
<protein>
    <submittedName>
        <fullName evidence="1">Uncharacterized protein</fullName>
    </submittedName>
</protein>
<organism evidence="1 2">
    <name type="scientific">Gordonia terrae</name>
    <dbReference type="NCBI Taxonomy" id="2055"/>
    <lineage>
        <taxon>Bacteria</taxon>
        <taxon>Bacillati</taxon>
        <taxon>Actinomycetota</taxon>
        <taxon>Actinomycetes</taxon>
        <taxon>Mycobacteriales</taxon>
        <taxon>Gordoniaceae</taxon>
        <taxon>Gordonia</taxon>
    </lineage>
</organism>
<proteinExistence type="predicted"/>
<evidence type="ECO:0000313" key="1">
    <source>
        <dbReference type="EMBL" id="PKZ62985.1"/>
    </source>
</evidence>